<dbReference type="PANTHER" id="PTHR45766">
    <property type="entry name" value="DNA ANNEALING HELICASE AND ENDONUCLEASE ZRANB3 FAMILY MEMBER"/>
    <property type="match status" value="1"/>
</dbReference>
<keyword evidence="1" id="KW-0547">Nucleotide-binding</keyword>
<dbReference type="GO" id="GO:0005524">
    <property type="term" value="F:ATP binding"/>
    <property type="evidence" value="ECO:0007669"/>
    <property type="project" value="InterPro"/>
</dbReference>
<keyword evidence="3" id="KW-0347">Helicase</keyword>
<reference evidence="7 8" key="1">
    <citation type="submission" date="2017-05" db="EMBL/GenBank/DDBJ databases">
        <title>Biotechnological potential of actinobacteria isolated from South African environments.</title>
        <authorList>
            <person name="Le Roes-Hill M."/>
            <person name="Prins A."/>
            <person name="Durrell K.A."/>
        </authorList>
    </citation>
    <scope>NUCLEOTIDE SEQUENCE [LARGE SCALE GENOMIC DNA]</scope>
    <source>
        <strain evidence="7 8">HMC13</strain>
    </source>
</reference>
<dbReference type="InterPro" id="IPR000330">
    <property type="entry name" value="SNF2_N"/>
</dbReference>
<evidence type="ECO:0000259" key="6">
    <source>
        <dbReference type="PROSITE" id="PS51194"/>
    </source>
</evidence>
<proteinExistence type="predicted"/>
<dbReference type="InterPro" id="IPR014001">
    <property type="entry name" value="Helicase_ATP-bd"/>
</dbReference>
<dbReference type="InterPro" id="IPR024975">
    <property type="entry name" value="NOV_C"/>
</dbReference>
<dbReference type="InterPro" id="IPR049730">
    <property type="entry name" value="SNF2/RAD54-like_C"/>
</dbReference>
<keyword evidence="8" id="KW-1185">Reference proteome</keyword>
<feature type="domain" description="Helicase C-terminal" evidence="6">
    <location>
        <begin position="531"/>
        <end position="689"/>
    </location>
</feature>
<dbReference type="PROSITE" id="PS51194">
    <property type="entry name" value="HELICASE_CTER"/>
    <property type="match status" value="1"/>
</dbReference>
<dbReference type="Gene3D" id="3.40.50.10810">
    <property type="entry name" value="Tandem AAA-ATPase domain"/>
    <property type="match status" value="1"/>
</dbReference>
<evidence type="ECO:0000313" key="8">
    <source>
        <dbReference type="Proteomes" id="UP000195105"/>
    </source>
</evidence>
<evidence type="ECO:0000313" key="7">
    <source>
        <dbReference type="EMBL" id="OUD04058.1"/>
    </source>
</evidence>
<accession>A0A243S8W8</accession>
<dbReference type="Pfam" id="PF13020">
    <property type="entry name" value="NOV_C"/>
    <property type="match status" value="1"/>
</dbReference>
<evidence type="ECO:0000256" key="1">
    <source>
        <dbReference type="ARBA" id="ARBA00022741"/>
    </source>
</evidence>
<dbReference type="SMART" id="SM00487">
    <property type="entry name" value="DEXDc"/>
    <property type="match status" value="1"/>
</dbReference>
<evidence type="ECO:0000256" key="4">
    <source>
        <dbReference type="ARBA" id="ARBA00022840"/>
    </source>
</evidence>
<sequence>MPARRRPGWTRWDHLSHNFRHSLTFATWARFGAVDAEVTEGRPVKDVSERAKNRLVMLDGHFAHPVRVEHVEPIGSGVFLVRVRHANGAPDETQILESELEAALAKAAPKPELVEAQDLFLWVESQRIKHAFAHDPLFAVSMSGVRGLPHQIEAVYRHMLPQPRLRFVLADDPGAGKTIMAGLLLKELKLRGAVERILILSPAPLTTQWQDEMLEKFDEQFEIVSGEQVRYQLGQSPWERFPLAISSIDFAKRDDVRDDLLRTQWDLVVVDEAHKASAFTKRGRDERVVKTKRYALVEGVAQQADRLLLLTATPHSGDEDRFTRFLGLLDPDQFSTPDLVKKQIANEGNPYFLRRQKEDLVDEHNHALFVERHVRTQPFQLSTAEYALYQDVTEYVNRYLGPSAGSRGNAVALARTVLQRRLASSLGAIRSSLVKRAERLSDLIDQLNMMPSADRNQRLASLGRMPADSDFEDDGEAASDDLDETADDALVTEVTSAEQLSQLRAEVSELRKLVVHADRVRDLGDERKLVALRECLKRAEFDELKDGRGKLLIFTEHRDTLDYLEEDLRKQGYTVCTIHGGQSPAERKRAQHDFRQNKQICIATEAAGEGINLQFCHLMINYDLPWNPVRLEQRMGRVHRIGQSADCWIFNFCATNTIEGQLLAGLHARLEAMRDDLDGRVYDVIGELLTINGIDFERLVKETLASPTRANRDAAVAAINRLNPDKLAEYEKDTGIALAKKYVDIDWVRGQNFLSEERRLMPEYAEAFFLRAASRQRLRVERRADQLLRIEHVPVALRSEDLAAVKYRGRPDSEYRKLTFKKEERDRVEHEDSVLCSPGHPLFSALAESLERDLTADGIPQGAAAFVDPGARAPYFVHLFAYEVVGEDLHGAAELAFAEVVAVIEDHDGLHRGPADVLHTLTPATPTEARKAAAVSPEKIKAATDWLRVQIQLPRSNAERINRLDQAKLRASYLEEAMEAQKRRLEGRWDVYDTKVASGDDSYRLQRDNTARQLQELKHRRAAKLESLNRLGVVRSGKVTHLGSASVVPPSAPEHPDVDVMRASSKEVEDAAVEVAMAFERQQGWEPEYLGHLMDGTGFDIRSTRTLPDGNAQVRRIEVKGRADASGDVGLYRTEWYAAQRWAAGYWLYVVYSATTNPVLLRVQDPYHTLPNVSEIRQVTGYRVPGASIRAHAVVEGRAAEREE</sequence>
<dbReference type="GO" id="GO:0016787">
    <property type="term" value="F:hydrolase activity"/>
    <property type="evidence" value="ECO:0007669"/>
    <property type="project" value="UniProtKB-KW"/>
</dbReference>
<dbReference type="InterPro" id="IPR001650">
    <property type="entry name" value="Helicase_C-like"/>
</dbReference>
<evidence type="ECO:0000256" key="3">
    <source>
        <dbReference type="ARBA" id="ARBA00022806"/>
    </source>
</evidence>
<protein>
    <recommendedName>
        <fullName evidence="9">Helicase</fullName>
    </recommendedName>
</protein>
<dbReference type="GO" id="GO:0003677">
    <property type="term" value="F:DNA binding"/>
    <property type="evidence" value="ECO:0007669"/>
    <property type="project" value="InterPro"/>
</dbReference>
<keyword evidence="4" id="KW-0067">ATP-binding</keyword>
<dbReference type="CDD" id="cd18011">
    <property type="entry name" value="DEXDc_RapA"/>
    <property type="match status" value="1"/>
</dbReference>
<gene>
    <name evidence="7" type="ORF">CA983_06120</name>
</gene>
<evidence type="ECO:0000259" key="5">
    <source>
        <dbReference type="PROSITE" id="PS51192"/>
    </source>
</evidence>
<dbReference type="PROSITE" id="PS51192">
    <property type="entry name" value="HELICASE_ATP_BIND_1"/>
    <property type="match status" value="1"/>
</dbReference>
<dbReference type="Proteomes" id="UP000195105">
    <property type="component" value="Unassembled WGS sequence"/>
</dbReference>
<dbReference type="InterPro" id="IPR038718">
    <property type="entry name" value="SNF2-like_sf"/>
</dbReference>
<feature type="domain" description="Helicase ATP-binding" evidence="5">
    <location>
        <begin position="158"/>
        <end position="332"/>
    </location>
</feature>
<dbReference type="InterPro" id="IPR027417">
    <property type="entry name" value="P-loop_NTPase"/>
</dbReference>
<dbReference type="SMART" id="SM00490">
    <property type="entry name" value="HELICc"/>
    <property type="match status" value="1"/>
</dbReference>
<dbReference type="AlphaFoldDB" id="A0A243S8W8"/>
<dbReference type="Gene3D" id="3.40.50.300">
    <property type="entry name" value="P-loop containing nucleotide triphosphate hydrolases"/>
    <property type="match status" value="1"/>
</dbReference>
<dbReference type="InterPro" id="IPR057342">
    <property type="entry name" value="DEXDc_RapA"/>
</dbReference>
<dbReference type="SUPFAM" id="SSF52540">
    <property type="entry name" value="P-loop containing nucleoside triphosphate hydrolases"/>
    <property type="match status" value="2"/>
</dbReference>
<dbReference type="Pfam" id="PF00271">
    <property type="entry name" value="Helicase_C"/>
    <property type="match status" value="1"/>
</dbReference>
<comment type="caution">
    <text evidence="7">The sequence shown here is derived from an EMBL/GenBank/DDBJ whole genome shotgun (WGS) entry which is preliminary data.</text>
</comment>
<dbReference type="PANTHER" id="PTHR45766:SF6">
    <property type="entry name" value="SWI_SNF-RELATED MATRIX-ASSOCIATED ACTIN-DEPENDENT REGULATOR OF CHROMATIN SUBFAMILY A-LIKE PROTEIN 1"/>
    <property type="match status" value="1"/>
</dbReference>
<keyword evidence="2" id="KW-0378">Hydrolase</keyword>
<dbReference type="EMBL" id="NGFN01000022">
    <property type="protein sequence ID" value="OUD04058.1"/>
    <property type="molecule type" value="Genomic_DNA"/>
</dbReference>
<evidence type="ECO:0000256" key="2">
    <source>
        <dbReference type="ARBA" id="ARBA00022801"/>
    </source>
</evidence>
<evidence type="ECO:0008006" key="9">
    <source>
        <dbReference type="Google" id="ProtNLM"/>
    </source>
</evidence>
<organism evidence="7 8">
    <name type="scientific">Streptomyces swartbergensis</name>
    <dbReference type="NCBI Taxonomy" id="487165"/>
    <lineage>
        <taxon>Bacteria</taxon>
        <taxon>Bacillati</taxon>
        <taxon>Actinomycetota</taxon>
        <taxon>Actinomycetes</taxon>
        <taxon>Kitasatosporales</taxon>
        <taxon>Streptomycetaceae</taxon>
        <taxon>Streptomyces</taxon>
    </lineage>
</organism>
<name>A0A243S8W8_9ACTN</name>
<dbReference type="Pfam" id="PF00176">
    <property type="entry name" value="SNF2-rel_dom"/>
    <property type="match status" value="1"/>
</dbReference>
<dbReference type="CDD" id="cd18793">
    <property type="entry name" value="SF2_C_SNF"/>
    <property type="match status" value="1"/>
</dbReference>